<evidence type="ECO:0000313" key="2">
    <source>
        <dbReference type="Proteomes" id="UP000199158"/>
    </source>
</evidence>
<name>A0A1H7YPU2_9FIRM</name>
<dbReference type="InterPro" id="IPR009702">
    <property type="entry name" value="DUF1284"/>
</dbReference>
<dbReference type="OrthoDB" id="121064at2"/>
<protein>
    <recommendedName>
        <fullName evidence="3">DUF1284 domain-containing protein</fullName>
    </recommendedName>
</protein>
<evidence type="ECO:0000313" key="1">
    <source>
        <dbReference type="EMBL" id="SEM48266.1"/>
    </source>
</evidence>
<dbReference type="EMBL" id="FOCG01000001">
    <property type="protein sequence ID" value="SEM48266.1"/>
    <property type="molecule type" value="Genomic_DNA"/>
</dbReference>
<dbReference type="Pfam" id="PF06935">
    <property type="entry name" value="DUF1284"/>
    <property type="match status" value="1"/>
</dbReference>
<evidence type="ECO:0008006" key="3">
    <source>
        <dbReference type="Google" id="ProtNLM"/>
    </source>
</evidence>
<accession>A0A1H7YPU2</accession>
<dbReference type="RefSeq" id="WP_092750729.1">
    <property type="nucleotide sequence ID" value="NZ_FOCG01000001.1"/>
</dbReference>
<keyword evidence="2" id="KW-1185">Reference proteome</keyword>
<organism evidence="1 2">
    <name type="scientific">Hydrogenoanaerobacterium saccharovorans</name>
    <dbReference type="NCBI Taxonomy" id="474960"/>
    <lineage>
        <taxon>Bacteria</taxon>
        <taxon>Bacillati</taxon>
        <taxon>Bacillota</taxon>
        <taxon>Clostridia</taxon>
        <taxon>Eubacteriales</taxon>
        <taxon>Oscillospiraceae</taxon>
        <taxon>Hydrogenoanaerobacterium</taxon>
    </lineage>
</organism>
<proteinExistence type="predicted"/>
<gene>
    <name evidence="1" type="ORF">SAMN05216180_0176</name>
</gene>
<sequence length="132" mass="14977">MIQDLKHPIILRPHHGLCLQHFEGSGYSKEFVENMTLVLKHLSEHPSQTVQLQCTTDILCSRCPHNLHSRCKSGQKVASYDAACLALCGLREGDILSWKQFRQLIQLHILQKQKLSGVCINCEWLAICGKKT</sequence>
<dbReference type="STRING" id="474960.SAMN05216180_0176"/>
<dbReference type="AlphaFoldDB" id="A0A1H7YPU2"/>
<dbReference type="Proteomes" id="UP000199158">
    <property type="component" value="Unassembled WGS sequence"/>
</dbReference>
<reference evidence="1 2" key="1">
    <citation type="submission" date="2016-10" db="EMBL/GenBank/DDBJ databases">
        <authorList>
            <person name="de Groot N.N."/>
        </authorList>
    </citation>
    <scope>NUCLEOTIDE SEQUENCE [LARGE SCALE GENOMIC DNA]</scope>
    <source>
        <strain evidence="1 2">CGMCC 1.5070</strain>
    </source>
</reference>